<dbReference type="AlphaFoldDB" id="A0A257LUU5"/>
<feature type="non-terminal residue" evidence="1">
    <location>
        <position position="1"/>
    </location>
</feature>
<proteinExistence type="predicted"/>
<reference evidence="2" key="1">
    <citation type="submission" date="2017-07" db="EMBL/GenBank/DDBJ databases">
        <title>Novel pathways for hydrocarbon cycling and metabolic interdependencies in hydrothermal sediment communities.</title>
        <authorList>
            <person name="Dombrowski N."/>
            <person name="Seitz K."/>
            <person name="Teske A."/>
            <person name="Baker B."/>
        </authorList>
    </citation>
    <scope>NUCLEOTIDE SEQUENCE [LARGE SCALE GENOMIC DNA]</scope>
</reference>
<comment type="caution">
    <text evidence="1">The sequence shown here is derived from an EMBL/GenBank/DDBJ whole genome shotgun (WGS) entry which is preliminary data.</text>
</comment>
<gene>
    <name evidence="1" type="ORF">CGW93_01945</name>
</gene>
<sequence length="109" mass="12584">ELGWMQGFWTPPMDFAENSDPGIIYGLWVVMADFIPKYGEAARMWHIITCWERELNSDHYTFIHGTSDDGIIWTFENATLDITPAIVPAMNHPQLAYGEDGFTIWMALW</sequence>
<evidence type="ECO:0000313" key="1">
    <source>
        <dbReference type="EMBL" id="OYV03202.1"/>
    </source>
</evidence>
<organism evidence="1 2">
    <name type="scientific">candidate division WOR-3 bacterium 4484_18</name>
    <dbReference type="NCBI Taxonomy" id="2020626"/>
    <lineage>
        <taxon>Bacteria</taxon>
        <taxon>Bacteria division WOR-3</taxon>
    </lineage>
</organism>
<name>A0A257LUU5_UNCW3</name>
<dbReference type="Proteomes" id="UP000216312">
    <property type="component" value="Unassembled WGS sequence"/>
</dbReference>
<accession>A0A257LUU5</accession>
<dbReference type="EMBL" id="NMUJ01000016">
    <property type="protein sequence ID" value="OYV03202.1"/>
    <property type="molecule type" value="Genomic_DNA"/>
</dbReference>
<protein>
    <submittedName>
        <fullName evidence="1">Uncharacterized protein</fullName>
    </submittedName>
</protein>
<evidence type="ECO:0000313" key="2">
    <source>
        <dbReference type="Proteomes" id="UP000216312"/>
    </source>
</evidence>